<dbReference type="Proteomes" id="UP001338137">
    <property type="component" value="Unassembled WGS sequence"/>
</dbReference>
<reference evidence="5 6" key="1">
    <citation type="submission" date="2023-03" db="EMBL/GenBank/DDBJ databases">
        <title>Bacillus Genome Sequencing.</title>
        <authorList>
            <person name="Dunlap C."/>
        </authorList>
    </citation>
    <scope>NUCLEOTIDE SEQUENCE [LARGE SCALE GENOMIC DNA]</scope>
    <source>
        <strain evidence="5 6">BD-533</strain>
    </source>
</reference>
<gene>
    <name evidence="5" type="ORF">P4I72_16410</name>
</gene>
<dbReference type="InterPro" id="IPR037923">
    <property type="entry name" value="HTH-like"/>
</dbReference>
<dbReference type="InterPro" id="IPR018060">
    <property type="entry name" value="HTH_AraC"/>
</dbReference>
<dbReference type="EMBL" id="JARLKY010000037">
    <property type="protein sequence ID" value="MEC0228712.1"/>
    <property type="molecule type" value="Genomic_DNA"/>
</dbReference>
<dbReference type="PANTHER" id="PTHR43280">
    <property type="entry name" value="ARAC-FAMILY TRANSCRIPTIONAL REGULATOR"/>
    <property type="match status" value="1"/>
</dbReference>
<keyword evidence="2" id="KW-0238">DNA-binding</keyword>
<dbReference type="RefSeq" id="WP_326072908.1">
    <property type="nucleotide sequence ID" value="NZ_JARLKY010000037.1"/>
</dbReference>
<evidence type="ECO:0000256" key="1">
    <source>
        <dbReference type="ARBA" id="ARBA00023015"/>
    </source>
</evidence>
<dbReference type="Gene3D" id="1.10.10.60">
    <property type="entry name" value="Homeodomain-like"/>
    <property type="match status" value="2"/>
</dbReference>
<dbReference type="SUPFAM" id="SSF46689">
    <property type="entry name" value="Homeodomain-like"/>
    <property type="match status" value="1"/>
</dbReference>
<dbReference type="Pfam" id="PF12833">
    <property type="entry name" value="HTH_18"/>
    <property type="match status" value="1"/>
</dbReference>
<evidence type="ECO:0000313" key="6">
    <source>
        <dbReference type="Proteomes" id="UP001338137"/>
    </source>
</evidence>
<proteinExistence type="predicted"/>
<protein>
    <submittedName>
        <fullName evidence="5">AraC family transcriptional regulator</fullName>
    </submittedName>
</protein>
<feature type="domain" description="HTH araC/xylS-type" evidence="4">
    <location>
        <begin position="170"/>
        <end position="268"/>
    </location>
</feature>
<dbReference type="SMART" id="SM00342">
    <property type="entry name" value="HTH_ARAC"/>
    <property type="match status" value="1"/>
</dbReference>
<accession>A0ABU6G3H0</accession>
<organism evidence="5 6">
    <name type="scientific">Paenibacillus alba</name>
    <dbReference type="NCBI Taxonomy" id="1197127"/>
    <lineage>
        <taxon>Bacteria</taxon>
        <taxon>Bacillati</taxon>
        <taxon>Bacillota</taxon>
        <taxon>Bacilli</taxon>
        <taxon>Bacillales</taxon>
        <taxon>Paenibacillaceae</taxon>
        <taxon>Paenibacillus</taxon>
    </lineage>
</organism>
<keyword evidence="3" id="KW-0804">Transcription</keyword>
<evidence type="ECO:0000313" key="5">
    <source>
        <dbReference type="EMBL" id="MEC0228712.1"/>
    </source>
</evidence>
<dbReference type="SUPFAM" id="SSF51215">
    <property type="entry name" value="Regulatory protein AraC"/>
    <property type="match status" value="1"/>
</dbReference>
<dbReference type="PANTHER" id="PTHR43280:SF2">
    <property type="entry name" value="HTH-TYPE TRANSCRIPTIONAL REGULATOR EXSA"/>
    <property type="match status" value="1"/>
</dbReference>
<dbReference type="PROSITE" id="PS01124">
    <property type="entry name" value="HTH_ARAC_FAMILY_2"/>
    <property type="match status" value="1"/>
</dbReference>
<comment type="caution">
    <text evidence="5">The sequence shown here is derived from an EMBL/GenBank/DDBJ whole genome shotgun (WGS) entry which is preliminary data.</text>
</comment>
<name>A0ABU6G3H0_9BACL</name>
<keyword evidence="1" id="KW-0805">Transcription regulation</keyword>
<sequence length="271" mass="32292">MNELNVYSLSLIAENYWVKKKQFLYPVDRYQSWLLLLVEEGSFRYKIQEISGIAARGDLVICPPGIDIHREVLSESLTFYFFLFDWREENASIEQKQRDTFETLPLYKIAIKDHDRILSNFKHLSNAFRDTEFINYKWREHLINDLWLLVYLESKELIKLRKITQDPTMLEVKKAIEANAFDGIHIKDIAADFNLSNVQLTRRFYDTFAINPLNYLTSLRIQKSKLLLTETTYTIDHIAQLCGYDNGFYFSRVFLKHQRLSPNQYRKTYIT</sequence>
<evidence type="ECO:0000256" key="2">
    <source>
        <dbReference type="ARBA" id="ARBA00023125"/>
    </source>
</evidence>
<dbReference type="InterPro" id="IPR009057">
    <property type="entry name" value="Homeodomain-like_sf"/>
</dbReference>
<evidence type="ECO:0000259" key="4">
    <source>
        <dbReference type="PROSITE" id="PS01124"/>
    </source>
</evidence>
<keyword evidence="6" id="KW-1185">Reference proteome</keyword>
<evidence type="ECO:0000256" key="3">
    <source>
        <dbReference type="ARBA" id="ARBA00023163"/>
    </source>
</evidence>